<dbReference type="EMBL" id="AVOT02024732">
    <property type="protein sequence ID" value="MBW0515603.1"/>
    <property type="molecule type" value="Genomic_DNA"/>
</dbReference>
<dbReference type="AlphaFoldDB" id="A0A9Q3HSB2"/>
<evidence type="ECO:0000313" key="2">
    <source>
        <dbReference type="EMBL" id="MBW0515603.1"/>
    </source>
</evidence>
<evidence type="ECO:0000256" key="1">
    <source>
        <dbReference type="SAM" id="MobiDB-lite"/>
    </source>
</evidence>
<sequence>MDQGQANPLKTPDPQTIDGGRTEGEGSVILVSLELISTVMEAKKSFQSDIHLNPEGHQASTTLTSFMSPSRSSIWGSKAFLGPNKQARTSHSSLGRSIFFIVLDHPQWFQAVCIKITQIGRFDHLPPQQICTQGDSNSPYRIWTIGAPKFP</sequence>
<reference evidence="2" key="1">
    <citation type="submission" date="2021-03" db="EMBL/GenBank/DDBJ databases">
        <title>Draft genome sequence of rust myrtle Austropuccinia psidii MF-1, a brazilian biotype.</title>
        <authorList>
            <person name="Quecine M.C."/>
            <person name="Pachon D.M.R."/>
            <person name="Bonatelli M.L."/>
            <person name="Correr F.H."/>
            <person name="Franceschini L.M."/>
            <person name="Leite T.F."/>
            <person name="Margarido G.R.A."/>
            <person name="Almeida C.A."/>
            <person name="Ferrarezi J.A."/>
            <person name="Labate C.A."/>
        </authorList>
    </citation>
    <scope>NUCLEOTIDE SEQUENCE</scope>
    <source>
        <strain evidence="2">MF-1</strain>
    </source>
</reference>
<comment type="caution">
    <text evidence="2">The sequence shown here is derived from an EMBL/GenBank/DDBJ whole genome shotgun (WGS) entry which is preliminary data.</text>
</comment>
<keyword evidence="3" id="KW-1185">Reference proteome</keyword>
<evidence type="ECO:0000313" key="3">
    <source>
        <dbReference type="Proteomes" id="UP000765509"/>
    </source>
</evidence>
<protein>
    <submittedName>
        <fullName evidence="2">Uncharacterized protein</fullName>
    </submittedName>
</protein>
<name>A0A9Q3HSB2_9BASI</name>
<organism evidence="2 3">
    <name type="scientific">Austropuccinia psidii MF-1</name>
    <dbReference type="NCBI Taxonomy" id="1389203"/>
    <lineage>
        <taxon>Eukaryota</taxon>
        <taxon>Fungi</taxon>
        <taxon>Dikarya</taxon>
        <taxon>Basidiomycota</taxon>
        <taxon>Pucciniomycotina</taxon>
        <taxon>Pucciniomycetes</taxon>
        <taxon>Pucciniales</taxon>
        <taxon>Sphaerophragmiaceae</taxon>
        <taxon>Austropuccinia</taxon>
    </lineage>
</organism>
<feature type="region of interest" description="Disordered" evidence="1">
    <location>
        <begin position="1"/>
        <end position="23"/>
    </location>
</feature>
<gene>
    <name evidence="2" type="ORF">O181_055318</name>
</gene>
<dbReference type="Proteomes" id="UP000765509">
    <property type="component" value="Unassembled WGS sequence"/>
</dbReference>
<proteinExistence type="predicted"/>
<accession>A0A9Q3HSB2</accession>